<dbReference type="Gene3D" id="1.10.8.60">
    <property type="match status" value="1"/>
</dbReference>
<evidence type="ECO:0000256" key="3">
    <source>
        <dbReference type="ARBA" id="ARBA00022670"/>
    </source>
</evidence>
<dbReference type="FunFam" id="1.20.58.760:FF:000001">
    <property type="entry name" value="ATP-dependent zinc metalloprotease FtsH"/>
    <property type="match status" value="1"/>
</dbReference>
<evidence type="ECO:0000256" key="1">
    <source>
        <dbReference type="ARBA" id="ARBA00004370"/>
    </source>
</evidence>
<evidence type="ECO:0000256" key="6">
    <source>
        <dbReference type="ARBA" id="ARBA00022741"/>
    </source>
</evidence>
<dbReference type="InterPro" id="IPR037219">
    <property type="entry name" value="Peptidase_M41-like"/>
</dbReference>
<dbReference type="EC" id="3.4.24.-" evidence="14"/>
<keyword evidence="9 14" id="KW-0067">ATP-binding</keyword>
<evidence type="ECO:0000313" key="17">
    <source>
        <dbReference type="EMBL" id="OGZ18482.1"/>
    </source>
</evidence>
<dbReference type="FunFam" id="1.10.8.60:FF:000001">
    <property type="entry name" value="ATP-dependent zinc metalloprotease FtsH"/>
    <property type="match status" value="1"/>
</dbReference>
<feature type="binding site" evidence="14">
    <location>
        <position position="426"/>
    </location>
    <ligand>
        <name>Zn(2+)</name>
        <dbReference type="ChEBI" id="CHEBI:29105"/>
        <note>catalytic</note>
    </ligand>
</feature>
<dbReference type="Gene3D" id="1.20.58.760">
    <property type="entry name" value="Peptidase M41"/>
    <property type="match status" value="1"/>
</dbReference>
<dbReference type="InterPro" id="IPR003593">
    <property type="entry name" value="AAA+_ATPase"/>
</dbReference>
<keyword evidence="11 14" id="KW-0482">Metalloprotease</keyword>
<evidence type="ECO:0000259" key="16">
    <source>
        <dbReference type="SMART" id="SM00382"/>
    </source>
</evidence>
<dbReference type="InterPro" id="IPR050928">
    <property type="entry name" value="ATP-dep_Zn_Metalloprotease"/>
</dbReference>
<dbReference type="PANTHER" id="PTHR43655:SF2">
    <property type="entry name" value="AFG3 LIKE MATRIX AAA PEPTIDASE SUBUNIT 2, ISOFORM A"/>
    <property type="match status" value="1"/>
</dbReference>
<dbReference type="NCBIfam" id="TIGR01241">
    <property type="entry name" value="FtsH_fam"/>
    <property type="match status" value="1"/>
</dbReference>
<keyword evidence="3 14" id="KW-0645">Protease</keyword>
<dbReference type="InterPro" id="IPR005936">
    <property type="entry name" value="FtsH"/>
</dbReference>
<dbReference type="Proteomes" id="UP000176662">
    <property type="component" value="Unassembled WGS sequence"/>
</dbReference>
<dbReference type="Pfam" id="PF01434">
    <property type="entry name" value="Peptidase_M41"/>
    <property type="match status" value="1"/>
</dbReference>
<keyword evidence="15" id="KW-0175">Coiled coil</keyword>
<dbReference type="HAMAP" id="MF_01458">
    <property type="entry name" value="FtsH"/>
    <property type="match status" value="1"/>
</dbReference>
<evidence type="ECO:0000313" key="18">
    <source>
        <dbReference type="Proteomes" id="UP000176662"/>
    </source>
</evidence>
<feature type="coiled-coil region" evidence="15">
    <location>
        <begin position="562"/>
        <end position="596"/>
    </location>
</feature>
<dbReference type="InterPro" id="IPR041569">
    <property type="entry name" value="AAA_lid_3"/>
</dbReference>
<organism evidence="17 18">
    <name type="scientific">Candidatus Nealsonbacteria bacterium RBG_13_38_11</name>
    <dbReference type="NCBI Taxonomy" id="1801662"/>
    <lineage>
        <taxon>Bacteria</taxon>
        <taxon>Candidatus Nealsoniibacteriota</taxon>
    </lineage>
</organism>
<dbReference type="GO" id="GO:0005524">
    <property type="term" value="F:ATP binding"/>
    <property type="evidence" value="ECO:0007669"/>
    <property type="project" value="UniProtKB-UniRule"/>
</dbReference>
<comment type="similarity">
    <text evidence="2 14">In the C-terminal section; belongs to the peptidase M41 family.</text>
</comment>
<keyword evidence="7 14" id="KW-0378">Hydrolase</keyword>
<keyword evidence="4 14" id="KW-0812">Transmembrane</keyword>
<dbReference type="FunFam" id="3.40.50.300:FF:000001">
    <property type="entry name" value="ATP-dependent zinc metalloprotease FtsH"/>
    <property type="match status" value="1"/>
</dbReference>
<evidence type="ECO:0000256" key="14">
    <source>
        <dbReference type="HAMAP-Rule" id="MF_01458"/>
    </source>
</evidence>
<comment type="cofactor">
    <cofactor evidence="14">
        <name>Zn(2+)</name>
        <dbReference type="ChEBI" id="CHEBI:29105"/>
    </cofactor>
    <text evidence="14">Binds 1 zinc ion per subunit.</text>
</comment>
<keyword evidence="6 14" id="KW-0547">Nucleotide-binding</keyword>
<dbReference type="GO" id="GO:0008270">
    <property type="term" value="F:zinc ion binding"/>
    <property type="evidence" value="ECO:0007669"/>
    <property type="project" value="UniProtKB-UniRule"/>
</dbReference>
<dbReference type="SUPFAM" id="SSF140990">
    <property type="entry name" value="FtsH protease domain-like"/>
    <property type="match status" value="1"/>
</dbReference>
<evidence type="ECO:0000256" key="7">
    <source>
        <dbReference type="ARBA" id="ARBA00022801"/>
    </source>
</evidence>
<evidence type="ECO:0000256" key="11">
    <source>
        <dbReference type="ARBA" id="ARBA00023049"/>
    </source>
</evidence>
<dbReference type="GO" id="GO:0030163">
    <property type="term" value="P:protein catabolic process"/>
    <property type="evidence" value="ECO:0007669"/>
    <property type="project" value="UniProtKB-UniRule"/>
</dbReference>
<evidence type="ECO:0000256" key="5">
    <source>
        <dbReference type="ARBA" id="ARBA00022723"/>
    </source>
</evidence>
<keyword evidence="10 14" id="KW-1133">Transmembrane helix</keyword>
<dbReference type="GO" id="GO:0005886">
    <property type="term" value="C:plasma membrane"/>
    <property type="evidence" value="ECO:0007669"/>
    <property type="project" value="UniProtKB-SubCell"/>
</dbReference>
<dbReference type="GO" id="GO:0004222">
    <property type="term" value="F:metalloendopeptidase activity"/>
    <property type="evidence" value="ECO:0007669"/>
    <property type="project" value="InterPro"/>
</dbReference>
<dbReference type="AlphaFoldDB" id="A0A1G2DYN1"/>
<dbReference type="Gene3D" id="3.40.50.300">
    <property type="entry name" value="P-loop containing nucleotide triphosphate hydrolases"/>
    <property type="match status" value="1"/>
</dbReference>
<feature type="active site" evidence="14">
    <location>
        <position position="427"/>
    </location>
</feature>
<dbReference type="Pfam" id="PF00004">
    <property type="entry name" value="AAA"/>
    <property type="match status" value="1"/>
</dbReference>
<dbReference type="Pfam" id="PF17862">
    <property type="entry name" value="AAA_lid_3"/>
    <property type="match status" value="1"/>
</dbReference>
<gene>
    <name evidence="14" type="primary">ftsH</name>
    <name evidence="17" type="ORF">A2Z68_02160</name>
</gene>
<comment type="function">
    <text evidence="14">Acts as a processive, ATP-dependent zinc metallopeptidase for both cytoplasmic and membrane proteins. Plays a role in the quality control of integral membrane proteins.</text>
</comment>
<evidence type="ECO:0000256" key="12">
    <source>
        <dbReference type="ARBA" id="ARBA00023136"/>
    </source>
</evidence>
<comment type="similarity">
    <text evidence="13 14">In the central section; belongs to the AAA ATPase family.</text>
</comment>
<feature type="transmembrane region" description="Helical" evidence="14">
    <location>
        <begin position="7"/>
        <end position="25"/>
    </location>
</feature>
<keyword evidence="14" id="KW-1003">Cell membrane</keyword>
<comment type="subunit">
    <text evidence="14">Homohexamer.</text>
</comment>
<dbReference type="InterPro" id="IPR000642">
    <property type="entry name" value="Peptidase_M41"/>
</dbReference>
<keyword evidence="5 14" id="KW-0479">Metal-binding</keyword>
<name>A0A1G2DYN1_9BACT</name>
<keyword evidence="8 14" id="KW-0862">Zinc</keyword>
<dbReference type="InterPro" id="IPR027417">
    <property type="entry name" value="P-loop_NTPase"/>
</dbReference>
<reference evidence="17 18" key="1">
    <citation type="journal article" date="2016" name="Nat. Commun.">
        <title>Thousands of microbial genomes shed light on interconnected biogeochemical processes in an aquifer system.</title>
        <authorList>
            <person name="Anantharaman K."/>
            <person name="Brown C.T."/>
            <person name="Hug L.A."/>
            <person name="Sharon I."/>
            <person name="Castelle C.J."/>
            <person name="Probst A.J."/>
            <person name="Thomas B.C."/>
            <person name="Singh A."/>
            <person name="Wilkins M.J."/>
            <person name="Karaoz U."/>
            <person name="Brodie E.L."/>
            <person name="Williams K.H."/>
            <person name="Hubbard S.S."/>
            <person name="Banfield J.F."/>
        </authorList>
    </citation>
    <scope>NUCLEOTIDE SEQUENCE [LARGE SCALE GENOMIC DNA]</scope>
</reference>
<evidence type="ECO:0000256" key="13">
    <source>
        <dbReference type="ARBA" id="ARBA00061570"/>
    </source>
</evidence>
<evidence type="ECO:0000256" key="2">
    <source>
        <dbReference type="ARBA" id="ARBA00010044"/>
    </source>
</evidence>
<dbReference type="SUPFAM" id="SSF52540">
    <property type="entry name" value="P-loop containing nucleoside triphosphate hydrolases"/>
    <property type="match status" value="1"/>
</dbReference>
<dbReference type="GO" id="GO:0016887">
    <property type="term" value="F:ATP hydrolysis activity"/>
    <property type="evidence" value="ECO:0007669"/>
    <property type="project" value="UniProtKB-UniRule"/>
</dbReference>
<proteinExistence type="inferred from homology"/>
<comment type="caution">
    <text evidence="17">The sequence shown here is derived from an EMBL/GenBank/DDBJ whole genome shotgun (WGS) entry which is preliminary data.</text>
</comment>
<dbReference type="GO" id="GO:0004176">
    <property type="term" value="F:ATP-dependent peptidase activity"/>
    <property type="evidence" value="ECO:0007669"/>
    <property type="project" value="InterPro"/>
</dbReference>
<evidence type="ECO:0000256" key="4">
    <source>
        <dbReference type="ARBA" id="ARBA00022692"/>
    </source>
</evidence>
<evidence type="ECO:0000256" key="9">
    <source>
        <dbReference type="ARBA" id="ARBA00022840"/>
    </source>
</evidence>
<dbReference type="EMBL" id="MHLX01000034">
    <property type="protein sequence ID" value="OGZ18482.1"/>
    <property type="molecule type" value="Genomic_DNA"/>
</dbReference>
<evidence type="ECO:0000256" key="10">
    <source>
        <dbReference type="ARBA" id="ARBA00022989"/>
    </source>
</evidence>
<dbReference type="GO" id="GO:0006508">
    <property type="term" value="P:proteolysis"/>
    <property type="evidence" value="ECO:0007669"/>
    <property type="project" value="UniProtKB-KW"/>
</dbReference>
<dbReference type="CDD" id="cd19501">
    <property type="entry name" value="RecA-like_FtsH"/>
    <property type="match status" value="1"/>
</dbReference>
<dbReference type="GO" id="GO:0051301">
    <property type="term" value="P:cell division"/>
    <property type="evidence" value="ECO:0007669"/>
    <property type="project" value="UniProtKB-KW"/>
</dbReference>
<keyword evidence="17" id="KW-0132">Cell division</keyword>
<dbReference type="PANTHER" id="PTHR43655">
    <property type="entry name" value="ATP-DEPENDENT PROTEASE"/>
    <property type="match status" value="1"/>
</dbReference>
<sequence>MKSLIKNFAIILVIFLVLSSIFTFFSSPFEEKTELSLSQVVGGINEGNIKKIIVSGNDLEITYQDDAKAFSTKEAEAALSQSLINYGVNEEKLRSVNVETKEKSDIWNWLMPLLLILPLLVFGIFFWMMFRQARGGAMQAFDFTKARARLFGAEGHPKEKITFKDVAGLKEAKEELLEIVDFLKNPKKFLQMGARIPRGVLLMGSPGTGKTLLARAVAGEAHVPFFHISGSEFVEMFVGVGASRVRDLFTTAKKSAPAIIFIDELDAIGRHRGAGLGGGHDEREQTLNQILVEMDGFERDTKLIVCAATNRPDVLDPALLRPGRFDRRVVLDLPDINDREEVLKIHCQGKPLNLDINLREVAERTPGFSGADLANVVNEAAILAARKNKQQIFQQELLESIEKVLLGPERKSHVLSKKEKEIAAFHEAGHALVSDSLAGTEPVRKISIVARGMAAGYTLKMPMEERSIKTKSEFLAEMATLLAGYCAEKLKFKEITTGAGNDLERASQLARKLVKEYGMSSLGPISFGEKEEFVFLGKEISEQRNYSEEIAGQIDKEVEKFIRNAESQASKILTKKKALLEKIAKTLIEKETIEREEFEALLGKKKAKKETVFQKKEKTAKLKIKTI</sequence>
<accession>A0A1G2DYN1</accession>
<feature type="binding site" evidence="14">
    <location>
        <position position="502"/>
    </location>
    <ligand>
        <name>Zn(2+)</name>
        <dbReference type="ChEBI" id="CHEBI:29105"/>
        <note>catalytic</note>
    </ligand>
</feature>
<comment type="subcellular location">
    <subcellularLocation>
        <location evidence="14">Cell membrane</location>
        <topology evidence="14">Multi-pass membrane protein</topology>
        <orientation evidence="14">Cytoplasmic side</orientation>
    </subcellularLocation>
    <subcellularLocation>
        <location evidence="1">Membrane</location>
    </subcellularLocation>
</comment>
<feature type="binding site" evidence="14">
    <location>
        <position position="430"/>
    </location>
    <ligand>
        <name>Zn(2+)</name>
        <dbReference type="ChEBI" id="CHEBI:29105"/>
        <note>catalytic</note>
    </ligand>
</feature>
<protein>
    <recommendedName>
        <fullName evidence="14">ATP-dependent zinc metalloprotease FtsH</fullName>
        <ecNumber evidence="14">3.4.24.-</ecNumber>
    </recommendedName>
</protein>
<feature type="domain" description="AAA+ ATPase" evidence="16">
    <location>
        <begin position="196"/>
        <end position="335"/>
    </location>
</feature>
<evidence type="ECO:0000256" key="15">
    <source>
        <dbReference type="SAM" id="Coils"/>
    </source>
</evidence>
<feature type="transmembrane region" description="Helical" evidence="14">
    <location>
        <begin position="109"/>
        <end position="130"/>
    </location>
</feature>
<keyword evidence="17" id="KW-0131">Cell cycle</keyword>
<dbReference type="SMART" id="SM00382">
    <property type="entry name" value="AAA"/>
    <property type="match status" value="1"/>
</dbReference>
<keyword evidence="12 14" id="KW-0472">Membrane</keyword>
<evidence type="ECO:0000256" key="8">
    <source>
        <dbReference type="ARBA" id="ARBA00022833"/>
    </source>
</evidence>
<dbReference type="InterPro" id="IPR003959">
    <property type="entry name" value="ATPase_AAA_core"/>
</dbReference>
<feature type="binding site" evidence="14">
    <location>
        <begin position="204"/>
        <end position="211"/>
    </location>
    <ligand>
        <name>ATP</name>
        <dbReference type="ChEBI" id="CHEBI:30616"/>
    </ligand>
</feature>